<gene>
    <name evidence="1" type="ORF">DHETER_LOCUS9924</name>
</gene>
<protein>
    <submittedName>
        <fullName evidence="1">2881_t:CDS:1</fullName>
    </submittedName>
</protein>
<sequence length="71" mass="9107">DYENDNYNKVLSHKKRKISEVDQMYFDELRSWEKEKFVKEQEFKFKLEMERMKKEFQYNLKVKELELKYKE</sequence>
<dbReference type="Proteomes" id="UP000789702">
    <property type="component" value="Unassembled WGS sequence"/>
</dbReference>
<evidence type="ECO:0000313" key="1">
    <source>
        <dbReference type="EMBL" id="CAG8665004.1"/>
    </source>
</evidence>
<evidence type="ECO:0000313" key="2">
    <source>
        <dbReference type="Proteomes" id="UP000789702"/>
    </source>
</evidence>
<keyword evidence="2" id="KW-1185">Reference proteome</keyword>
<comment type="caution">
    <text evidence="1">The sequence shown here is derived from an EMBL/GenBank/DDBJ whole genome shotgun (WGS) entry which is preliminary data.</text>
</comment>
<proteinExistence type="predicted"/>
<reference evidence="1" key="1">
    <citation type="submission" date="2021-06" db="EMBL/GenBank/DDBJ databases">
        <authorList>
            <person name="Kallberg Y."/>
            <person name="Tangrot J."/>
            <person name="Rosling A."/>
        </authorList>
    </citation>
    <scope>NUCLEOTIDE SEQUENCE</scope>
    <source>
        <strain evidence="1">IL203A</strain>
    </source>
</reference>
<name>A0ACA9NLG9_9GLOM</name>
<accession>A0ACA9NLG9</accession>
<dbReference type="EMBL" id="CAJVPU010018308">
    <property type="protein sequence ID" value="CAG8665004.1"/>
    <property type="molecule type" value="Genomic_DNA"/>
</dbReference>
<organism evidence="1 2">
    <name type="scientific">Dentiscutata heterogama</name>
    <dbReference type="NCBI Taxonomy" id="1316150"/>
    <lineage>
        <taxon>Eukaryota</taxon>
        <taxon>Fungi</taxon>
        <taxon>Fungi incertae sedis</taxon>
        <taxon>Mucoromycota</taxon>
        <taxon>Glomeromycotina</taxon>
        <taxon>Glomeromycetes</taxon>
        <taxon>Diversisporales</taxon>
        <taxon>Gigasporaceae</taxon>
        <taxon>Dentiscutata</taxon>
    </lineage>
</organism>
<feature type="non-terminal residue" evidence="1">
    <location>
        <position position="1"/>
    </location>
</feature>